<dbReference type="InterPro" id="IPR036179">
    <property type="entry name" value="Ig-like_dom_sf"/>
</dbReference>
<dbReference type="InterPro" id="IPR051713">
    <property type="entry name" value="T-cell_Activation_Regulation"/>
</dbReference>
<keyword evidence="5 12" id="KW-1133">Transmembrane helix</keyword>
<evidence type="ECO:0000313" key="16">
    <source>
        <dbReference type="RefSeq" id="XP_013384540.1"/>
    </source>
</evidence>
<dbReference type="Proteomes" id="UP000085678">
    <property type="component" value="Unplaced"/>
</dbReference>
<keyword evidence="15" id="KW-1185">Reference proteome</keyword>
<dbReference type="InterPro" id="IPR013783">
    <property type="entry name" value="Ig-like_fold"/>
</dbReference>
<dbReference type="GO" id="GO:0071222">
    <property type="term" value="P:cellular response to lipopolysaccharide"/>
    <property type="evidence" value="ECO:0007669"/>
    <property type="project" value="TreeGrafter"/>
</dbReference>
<feature type="domain" description="Ig-like" evidence="14">
    <location>
        <begin position="29"/>
        <end position="134"/>
    </location>
</feature>
<dbReference type="GO" id="GO:0009897">
    <property type="term" value="C:external side of plasma membrane"/>
    <property type="evidence" value="ECO:0007669"/>
    <property type="project" value="TreeGrafter"/>
</dbReference>
<dbReference type="PANTHER" id="PTHR25466:SF9">
    <property type="entry name" value="FIBRONECTIN TYPE-III DOMAIN-CONTAINING PROTEIN"/>
    <property type="match status" value="1"/>
</dbReference>
<feature type="transmembrane region" description="Helical" evidence="12">
    <location>
        <begin position="639"/>
        <end position="663"/>
    </location>
</feature>
<dbReference type="GO" id="GO:0007166">
    <property type="term" value="P:cell surface receptor signaling pathway"/>
    <property type="evidence" value="ECO:0007669"/>
    <property type="project" value="TreeGrafter"/>
</dbReference>
<keyword evidence="7" id="KW-1015">Disulfide bond</keyword>
<sequence>MKEWCLYVLLCAAPYSTKGLTVTLSGVNPNGYLMNQAAAAPSAELVCSYDLGSDTQPAEYVTFYKDGADTAHQIAVVKVADGASAKQNSYQGRSDVEVNANDPQYTLRIASLQYSDEGNYTCKVVLNFQQNTVTSSPQNLIVFGLEVTLAGLPVNGYVMNPEGGNPQPLNIVCSYTVDQGETAQYVTFFKDGTDTANQIVVIQVFDGTPRKLNSYTTRADVTASGSDPSFTLTIGGVTMADEGSYRCRVSLTFNAAVVTTDEQILSLLYWPNPPQITRGPQVATEIYRVSCSSDGGRPAPEIKWFKMQSSDQMEVAINATANTVRPQGDTFLVESEVEVMATQADPVEVICQLLYDSLTSQTKTSITVPESAAPSTTTTTKSTNVAGLVVTLADLPSYGLVMNPDSGIPPTVNLVCSYTVDPGETMQVVYFYKNGTTASNQIVGIVISDGSYQLQNSFASRTDVMVTVSDPSFTVTIGTVTSADEGSYYCKVSTILNNPMAISSAQKLKLVYRPFPPQITRGPQVATDTYRVTCSSDGGRPAPEIKWFKIQTSDQMQVPINATSNTVTLQGDTFLVESAVEVMATQADPVELICQLLHDSLISQITTKTTVPESAEKPTNPTAPSTYSTAKSTNALGNAWRTVSIVLIVLAMCLFCIIAYLVFRIRSLSRRLESQASEQQHATVITNNVTEHSNNISSPFYQVSTQRSTYHSSGFDGVNMDFDDTALANSYQELRRDNRLDGQYMESIAVQSPKCYW</sequence>
<dbReference type="KEGG" id="lak:106154666"/>
<feature type="signal peptide" evidence="13">
    <location>
        <begin position="1"/>
        <end position="19"/>
    </location>
</feature>
<keyword evidence="9" id="KW-0325">Glycoprotein</keyword>
<keyword evidence="4 13" id="KW-0732">Signal</keyword>
<evidence type="ECO:0000313" key="15">
    <source>
        <dbReference type="Proteomes" id="UP000085678"/>
    </source>
</evidence>
<evidence type="ECO:0000256" key="9">
    <source>
        <dbReference type="ARBA" id="ARBA00023180"/>
    </source>
</evidence>
<dbReference type="AlphaFoldDB" id="A0A1S3HET8"/>
<feature type="chain" id="PRO_5010324413" evidence="13">
    <location>
        <begin position="20"/>
        <end position="757"/>
    </location>
</feature>
<evidence type="ECO:0000256" key="6">
    <source>
        <dbReference type="ARBA" id="ARBA00023136"/>
    </source>
</evidence>
<dbReference type="SMART" id="SM00406">
    <property type="entry name" value="IGv"/>
    <property type="match status" value="3"/>
</dbReference>
<feature type="region of interest" description="Disordered" evidence="11">
    <location>
        <begin position="608"/>
        <end position="628"/>
    </location>
</feature>
<evidence type="ECO:0000256" key="8">
    <source>
        <dbReference type="ARBA" id="ARBA00023170"/>
    </source>
</evidence>
<feature type="domain" description="Ig-like" evidence="14">
    <location>
        <begin position="499"/>
        <end position="610"/>
    </location>
</feature>
<keyword evidence="2" id="KW-1003">Cell membrane</keyword>
<evidence type="ECO:0000256" key="5">
    <source>
        <dbReference type="ARBA" id="ARBA00022989"/>
    </source>
</evidence>
<dbReference type="PANTHER" id="PTHR25466">
    <property type="entry name" value="T-LYMPHOCYTE ACTIVATION ANTIGEN"/>
    <property type="match status" value="1"/>
</dbReference>
<evidence type="ECO:0000256" key="10">
    <source>
        <dbReference type="ARBA" id="ARBA00023319"/>
    </source>
</evidence>
<feature type="domain" description="Ig-like" evidence="14">
    <location>
        <begin position="262"/>
        <end position="367"/>
    </location>
</feature>
<keyword evidence="8" id="KW-0675">Receptor</keyword>
<accession>A0A1S3HET8</accession>
<dbReference type="InterPro" id="IPR013106">
    <property type="entry name" value="Ig_V-set"/>
</dbReference>
<comment type="subcellular location">
    <subcellularLocation>
        <location evidence="1">Cell membrane</location>
        <topology evidence="1">Single-pass type I membrane protein</topology>
    </subcellularLocation>
</comment>
<dbReference type="InterPro" id="IPR003599">
    <property type="entry name" value="Ig_sub"/>
</dbReference>
<feature type="domain" description="Ig-like" evidence="14">
    <location>
        <begin position="137"/>
        <end position="259"/>
    </location>
</feature>
<keyword evidence="3 12" id="KW-0812">Transmembrane</keyword>
<evidence type="ECO:0000256" key="4">
    <source>
        <dbReference type="ARBA" id="ARBA00022729"/>
    </source>
</evidence>
<keyword evidence="6 12" id="KW-0472">Membrane</keyword>
<gene>
    <name evidence="16" type="primary">LOC106154666</name>
</gene>
<proteinExistence type="predicted"/>
<dbReference type="InterPro" id="IPR013162">
    <property type="entry name" value="CD80_C2-set"/>
</dbReference>
<dbReference type="OrthoDB" id="9664926at2759"/>
<reference evidence="16" key="1">
    <citation type="submission" date="2025-08" db="UniProtKB">
        <authorList>
            <consortium name="RefSeq"/>
        </authorList>
    </citation>
    <scope>IDENTIFICATION</scope>
    <source>
        <tissue evidence="16">Gonads</tissue>
    </source>
</reference>
<dbReference type="RefSeq" id="XP_013384540.1">
    <property type="nucleotide sequence ID" value="XM_013529086.2"/>
</dbReference>
<evidence type="ECO:0000256" key="3">
    <source>
        <dbReference type="ARBA" id="ARBA00022692"/>
    </source>
</evidence>
<keyword evidence="10" id="KW-0393">Immunoglobulin domain</keyword>
<dbReference type="Pfam" id="PF08205">
    <property type="entry name" value="C2-set_2"/>
    <property type="match status" value="2"/>
</dbReference>
<evidence type="ECO:0000259" key="14">
    <source>
        <dbReference type="PROSITE" id="PS50835"/>
    </source>
</evidence>
<evidence type="ECO:0000256" key="7">
    <source>
        <dbReference type="ARBA" id="ARBA00023157"/>
    </source>
</evidence>
<dbReference type="Gene3D" id="2.60.40.10">
    <property type="entry name" value="Immunoglobulins"/>
    <property type="match status" value="5"/>
</dbReference>
<evidence type="ECO:0000256" key="1">
    <source>
        <dbReference type="ARBA" id="ARBA00004251"/>
    </source>
</evidence>
<name>A0A1S3HET8_LINAN</name>
<dbReference type="SUPFAM" id="SSF48726">
    <property type="entry name" value="Immunoglobulin"/>
    <property type="match status" value="5"/>
</dbReference>
<evidence type="ECO:0000256" key="13">
    <source>
        <dbReference type="SAM" id="SignalP"/>
    </source>
</evidence>
<organism evidence="15 16">
    <name type="scientific">Lingula anatina</name>
    <name type="common">Brachiopod</name>
    <name type="synonym">Lingula unguis</name>
    <dbReference type="NCBI Taxonomy" id="7574"/>
    <lineage>
        <taxon>Eukaryota</taxon>
        <taxon>Metazoa</taxon>
        <taxon>Spiralia</taxon>
        <taxon>Lophotrochozoa</taxon>
        <taxon>Brachiopoda</taxon>
        <taxon>Linguliformea</taxon>
        <taxon>Lingulata</taxon>
        <taxon>Lingulida</taxon>
        <taxon>Linguloidea</taxon>
        <taxon>Lingulidae</taxon>
        <taxon>Lingula</taxon>
    </lineage>
</organism>
<evidence type="ECO:0000256" key="12">
    <source>
        <dbReference type="SAM" id="Phobius"/>
    </source>
</evidence>
<dbReference type="GO" id="GO:0006955">
    <property type="term" value="P:immune response"/>
    <property type="evidence" value="ECO:0007669"/>
    <property type="project" value="TreeGrafter"/>
</dbReference>
<dbReference type="SMART" id="SM00409">
    <property type="entry name" value="IG"/>
    <property type="match status" value="3"/>
</dbReference>
<protein>
    <submittedName>
        <fullName evidence="16">Uncharacterized protein LOC106154666 isoform X1</fullName>
    </submittedName>
</protein>
<evidence type="ECO:0000256" key="11">
    <source>
        <dbReference type="SAM" id="MobiDB-lite"/>
    </source>
</evidence>
<dbReference type="GeneID" id="106154666"/>
<dbReference type="Pfam" id="PF07686">
    <property type="entry name" value="V-set"/>
    <property type="match status" value="3"/>
</dbReference>
<dbReference type="PROSITE" id="PS50835">
    <property type="entry name" value="IG_LIKE"/>
    <property type="match status" value="4"/>
</dbReference>
<dbReference type="InParanoid" id="A0A1S3HET8"/>
<dbReference type="InterPro" id="IPR007110">
    <property type="entry name" value="Ig-like_dom"/>
</dbReference>
<evidence type="ECO:0000256" key="2">
    <source>
        <dbReference type="ARBA" id="ARBA00022475"/>
    </source>
</evidence>